<gene>
    <name evidence="1" type="ORF">HPB49_019228</name>
</gene>
<protein>
    <submittedName>
        <fullName evidence="1">Uncharacterized protein</fullName>
    </submittedName>
</protein>
<dbReference type="Proteomes" id="UP000821865">
    <property type="component" value="Chromosome 10"/>
</dbReference>
<comment type="caution">
    <text evidence="1">The sequence shown here is derived from an EMBL/GenBank/DDBJ whole genome shotgun (WGS) entry which is preliminary data.</text>
</comment>
<reference evidence="1" key="1">
    <citation type="submission" date="2020-05" db="EMBL/GenBank/DDBJ databases">
        <title>Large-scale comparative analyses of tick genomes elucidate their genetic diversity and vector capacities.</title>
        <authorList>
            <person name="Jia N."/>
            <person name="Wang J."/>
            <person name="Shi W."/>
            <person name="Du L."/>
            <person name="Sun Y."/>
            <person name="Zhan W."/>
            <person name="Jiang J."/>
            <person name="Wang Q."/>
            <person name="Zhang B."/>
            <person name="Ji P."/>
            <person name="Sakyi L.B."/>
            <person name="Cui X."/>
            <person name="Yuan T."/>
            <person name="Jiang B."/>
            <person name="Yang W."/>
            <person name="Lam T.T.-Y."/>
            <person name="Chang Q."/>
            <person name="Ding S."/>
            <person name="Wang X."/>
            <person name="Zhu J."/>
            <person name="Ruan X."/>
            <person name="Zhao L."/>
            <person name="Wei J."/>
            <person name="Que T."/>
            <person name="Du C."/>
            <person name="Cheng J."/>
            <person name="Dai P."/>
            <person name="Han X."/>
            <person name="Huang E."/>
            <person name="Gao Y."/>
            <person name="Liu J."/>
            <person name="Shao H."/>
            <person name="Ye R."/>
            <person name="Li L."/>
            <person name="Wei W."/>
            <person name="Wang X."/>
            <person name="Wang C."/>
            <person name="Yang T."/>
            <person name="Huo Q."/>
            <person name="Li W."/>
            <person name="Guo W."/>
            <person name="Chen H."/>
            <person name="Zhou L."/>
            <person name="Ni X."/>
            <person name="Tian J."/>
            <person name="Zhou Y."/>
            <person name="Sheng Y."/>
            <person name="Liu T."/>
            <person name="Pan Y."/>
            <person name="Xia L."/>
            <person name="Li J."/>
            <person name="Zhao F."/>
            <person name="Cao W."/>
        </authorList>
    </citation>
    <scope>NUCLEOTIDE SEQUENCE</scope>
    <source>
        <strain evidence="1">Dsil-2018</strain>
    </source>
</reference>
<evidence type="ECO:0000313" key="2">
    <source>
        <dbReference type="Proteomes" id="UP000821865"/>
    </source>
</evidence>
<name>A0ACB8DQY0_DERSI</name>
<dbReference type="EMBL" id="CM023479">
    <property type="protein sequence ID" value="KAH7974760.1"/>
    <property type="molecule type" value="Genomic_DNA"/>
</dbReference>
<keyword evidence="2" id="KW-1185">Reference proteome</keyword>
<organism evidence="1 2">
    <name type="scientific">Dermacentor silvarum</name>
    <name type="common">Tick</name>
    <dbReference type="NCBI Taxonomy" id="543639"/>
    <lineage>
        <taxon>Eukaryota</taxon>
        <taxon>Metazoa</taxon>
        <taxon>Ecdysozoa</taxon>
        <taxon>Arthropoda</taxon>
        <taxon>Chelicerata</taxon>
        <taxon>Arachnida</taxon>
        <taxon>Acari</taxon>
        <taxon>Parasitiformes</taxon>
        <taxon>Ixodida</taxon>
        <taxon>Ixodoidea</taxon>
        <taxon>Ixodidae</taxon>
        <taxon>Rhipicephalinae</taxon>
        <taxon>Dermacentor</taxon>
    </lineage>
</organism>
<sequence length="411" mass="45632">MSAASSHLQKQVGDDAGKAAADAASTPVKRSTRTRLPKLNATAVLRERSVSDDGSSSNESCVAVVDEPAGETEVAAGSGWIFELPGLLSSADTENDDDDDPVYSLKPLFAGKFGSASSSKKSKSTKSAKSSRPNYFVAIQVDNINVHRKAKRVQDHLRIQEPNVEQLLVEIATLHITLLVLRVNDGDDSLQRAKDSLSRSHEAVTDDLEATPLVLHFEGLDHFRNEVLYVKTIGEDSVSRLKALAQVCREEFKKANLDLTEGTEFMPHLTLAKISRTSSRRNEIKKIKEEWYTTFKDEPFGMQQVKSLQLLSISKPKDERGYYYCSLEHMFGNFLRDQTDDDHSECCTPVSSKSASGRIEQKLLKLNDAKQEVKRKISTLTKAKLQELSKAKQEFAEEKSSSEDSEEETST</sequence>
<accession>A0ACB8DQY0</accession>
<evidence type="ECO:0000313" key="1">
    <source>
        <dbReference type="EMBL" id="KAH7974760.1"/>
    </source>
</evidence>
<proteinExistence type="predicted"/>